<dbReference type="Proteomes" id="UP000304864">
    <property type="component" value="Chromosome"/>
</dbReference>
<dbReference type="EMBL" id="CP040602">
    <property type="protein sequence ID" value="QCU89874.1"/>
    <property type="molecule type" value="Genomic_DNA"/>
</dbReference>
<dbReference type="Pfam" id="PF00990">
    <property type="entry name" value="GGDEF"/>
    <property type="match status" value="1"/>
</dbReference>
<protein>
    <recommendedName>
        <fullName evidence="2">cyclic-guanylate-specific phosphodiesterase</fullName>
        <ecNumber evidence="2">3.1.4.52</ecNumber>
    </recommendedName>
</protein>
<feature type="transmembrane region" description="Helical" evidence="5">
    <location>
        <begin position="162"/>
        <end position="186"/>
    </location>
</feature>
<dbReference type="InterPro" id="IPR000160">
    <property type="entry name" value="GGDEF_dom"/>
</dbReference>
<dbReference type="InterPro" id="IPR035919">
    <property type="entry name" value="EAL_sf"/>
</dbReference>
<name>A0A4P9K4H5_9GAMM</name>
<evidence type="ECO:0000259" key="6">
    <source>
        <dbReference type="PROSITE" id="PS50883"/>
    </source>
</evidence>
<dbReference type="PANTHER" id="PTHR33121">
    <property type="entry name" value="CYCLIC DI-GMP PHOSPHODIESTERASE PDEF"/>
    <property type="match status" value="1"/>
</dbReference>
<dbReference type="GO" id="GO:0071732">
    <property type="term" value="P:cellular response to nitric oxide"/>
    <property type="evidence" value="ECO:0007669"/>
    <property type="project" value="UniProtKB-ARBA"/>
</dbReference>
<proteinExistence type="predicted"/>
<dbReference type="InterPro" id="IPR001633">
    <property type="entry name" value="EAL_dom"/>
</dbReference>
<comment type="catalytic activity">
    <reaction evidence="4">
        <text>3',3'-c-di-GMP + H2O = 5'-phosphoguanylyl(3'-&gt;5')guanosine + H(+)</text>
        <dbReference type="Rhea" id="RHEA:24902"/>
        <dbReference type="ChEBI" id="CHEBI:15377"/>
        <dbReference type="ChEBI" id="CHEBI:15378"/>
        <dbReference type="ChEBI" id="CHEBI:58754"/>
        <dbReference type="ChEBI" id="CHEBI:58805"/>
        <dbReference type="EC" id="3.1.4.52"/>
    </reaction>
    <physiologicalReaction direction="left-to-right" evidence="4">
        <dbReference type="Rhea" id="RHEA:24903"/>
    </physiologicalReaction>
</comment>
<dbReference type="PANTHER" id="PTHR33121:SF70">
    <property type="entry name" value="SIGNALING PROTEIN YKOW"/>
    <property type="match status" value="1"/>
</dbReference>
<feature type="domain" description="GGDEF" evidence="7">
    <location>
        <begin position="266"/>
        <end position="399"/>
    </location>
</feature>
<dbReference type="SMART" id="SM00267">
    <property type="entry name" value="GGDEF"/>
    <property type="match status" value="1"/>
</dbReference>
<evidence type="ECO:0000313" key="8">
    <source>
        <dbReference type="EMBL" id="QCU89874.1"/>
    </source>
</evidence>
<dbReference type="AlphaFoldDB" id="A0A4P9K4H5"/>
<keyword evidence="5" id="KW-0472">Membrane</keyword>
<sequence length="666" mass="76720">MSIKHFMIINLLTILVILYAIFADYYQEQKSHTAEVILGSLKDDMSEISYLLSKQIVDKKMVRTTRSLLDRAVSNNDFIKAIMILDDQKVLLTTDPRYRKVPDKKNVFLDPDLSAENILLDHVGFEGTIRFYKGKDLQKLTLVFLFDHQEAAAFLNQNSLKFLLYFGLLPGLIILVMWLLMIRYIIKPLERLRQYAYYQSETPSVFNLKELEYIRSSMAQTFSRLDSEQKELFNLARTDSLSGLANRHALNENLKCLIADAARKNYEFAYLFLDLDNFKAVNDALGHNVGDELLQQVAGVISEVLRTNDFVARVGGDEFVIVLHDYESLSEISNILERIQSRLNVPWIIQGHPIKITSSIGIALYPKDAQDMIGLMKSSDIAMYEAKKRGRNQHYFYTEELNVTVQKNIALDKAMRQALEDHEYHLYYQPKVNLLNGDIIGLEALIRWFSPTKGMIMPDQFIPLAEENGFILELGKWVLQEAFRQQKIWQQQGMDLHVSVNVATKQLLDNQFESLLEHLVKETGVDPNKIHLEITEYLFMDQNDKNLNLMKRLRSKGFSISLDDFGTGYSSLSYLKTFPISELKIDKAFVRDYNTPDGAVFLETIVKMGQTLKLQVIAEGVETEAQARYLKKIGCECYQGYLCSKPLPVKELDTFYLKHKSCMLED</sequence>
<dbReference type="CDD" id="cd01948">
    <property type="entry name" value="EAL"/>
    <property type="match status" value="1"/>
</dbReference>
<gene>
    <name evidence="8" type="ORF">FE785_04075</name>
</gene>
<dbReference type="InterPro" id="IPR050706">
    <property type="entry name" value="Cyclic-di-GMP_PDE-like"/>
</dbReference>
<dbReference type="PROSITE" id="PS50887">
    <property type="entry name" value="GGDEF"/>
    <property type="match status" value="1"/>
</dbReference>
<dbReference type="FunFam" id="3.20.20.450:FF:000001">
    <property type="entry name" value="Cyclic di-GMP phosphodiesterase yahA"/>
    <property type="match status" value="1"/>
</dbReference>
<evidence type="ECO:0000256" key="4">
    <source>
        <dbReference type="ARBA" id="ARBA00051114"/>
    </source>
</evidence>
<dbReference type="Pfam" id="PF00563">
    <property type="entry name" value="EAL"/>
    <property type="match status" value="1"/>
</dbReference>
<dbReference type="SUPFAM" id="SSF141868">
    <property type="entry name" value="EAL domain-like"/>
    <property type="match status" value="1"/>
</dbReference>
<evidence type="ECO:0000256" key="5">
    <source>
        <dbReference type="SAM" id="Phobius"/>
    </source>
</evidence>
<keyword evidence="9" id="KW-1185">Reference proteome</keyword>
<evidence type="ECO:0000256" key="1">
    <source>
        <dbReference type="ARBA" id="ARBA00001946"/>
    </source>
</evidence>
<dbReference type="Gene3D" id="3.20.20.450">
    <property type="entry name" value="EAL domain"/>
    <property type="match status" value="1"/>
</dbReference>
<feature type="transmembrane region" description="Helical" evidence="5">
    <location>
        <begin position="6"/>
        <end position="26"/>
    </location>
</feature>
<evidence type="ECO:0000256" key="3">
    <source>
        <dbReference type="ARBA" id="ARBA00022636"/>
    </source>
</evidence>
<evidence type="ECO:0000259" key="7">
    <source>
        <dbReference type="PROSITE" id="PS50887"/>
    </source>
</evidence>
<keyword evidence="3" id="KW-0973">c-di-GMP</keyword>
<keyword evidence="5" id="KW-0812">Transmembrane</keyword>
<dbReference type="PROSITE" id="PS50883">
    <property type="entry name" value="EAL"/>
    <property type="match status" value="1"/>
</dbReference>
<dbReference type="OrthoDB" id="9813913at2"/>
<comment type="cofactor">
    <cofactor evidence="1">
        <name>Mg(2+)</name>
        <dbReference type="ChEBI" id="CHEBI:18420"/>
    </cofactor>
</comment>
<dbReference type="InterPro" id="IPR043128">
    <property type="entry name" value="Rev_trsase/Diguanyl_cyclase"/>
</dbReference>
<dbReference type="EC" id="3.1.4.52" evidence="2"/>
<dbReference type="InterPro" id="IPR029787">
    <property type="entry name" value="Nucleotide_cyclase"/>
</dbReference>
<evidence type="ECO:0000313" key="9">
    <source>
        <dbReference type="Proteomes" id="UP000304864"/>
    </source>
</evidence>
<dbReference type="FunFam" id="3.30.70.270:FF:000001">
    <property type="entry name" value="Diguanylate cyclase domain protein"/>
    <property type="match status" value="1"/>
</dbReference>
<evidence type="ECO:0000256" key="2">
    <source>
        <dbReference type="ARBA" id="ARBA00012282"/>
    </source>
</evidence>
<dbReference type="NCBIfam" id="TIGR00254">
    <property type="entry name" value="GGDEF"/>
    <property type="match status" value="1"/>
</dbReference>
<dbReference type="Gene3D" id="3.30.70.270">
    <property type="match status" value="1"/>
</dbReference>
<organism evidence="8 9">
    <name type="scientific">Thiomicrorhabdus sediminis</name>
    <dbReference type="NCBI Taxonomy" id="2580412"/>
    <lineage>
        <taxon>Bacteria</taxon>
        <taxon>Pseudomonadati</taxon>
        <taxon>Pseudomonadota</taxon>
        <taxon>Gammaproteobacteria</taxon>
        <taxon>Thiotrichales</taxon>
        <taxon>Piscirickettsiaceae</taxon>
        <taxon>Thiomicrorhabdus</taxon>
    </lineage>
</organism>
<accession>A0A4P9K4H5</accession>
<keyword evidence="5" id="KW-1133">Transmembrane helix</keyword>
<feature type="domain" description="EAL" evidence="6">
    <location>
        <begin position="408"/>
        <end position="660"/>
    </location>
</feature>
<dbReference type="SUPFAM" id="SSF55073">
    <property type="entry name" value="Nucleotide cyclase"/>
    <property type="match status" value="1"/>
</dbReference>
<dbReference type="GO" id="GO:0071111">
    <property type="term" value="F:cyclic-guanylate-specific phosphodiesterase activity"/>
    <property type="evidence" value="ECO:0007669"/>
    <property type="project" value="UniProtKB-EC"/>
</dbReference>
<dbReference type="KEGG" id="thig:FE785_04075"/>
<dbReference type="CDD" id="cd01949">
    <property type="entry name" value="GGDEF"/>
    <property type="match status" value="1"/>
</dbReference>
<dbReference type="SMART" id="SM00052">
    <property type="entry name" value="EAL"/>
    <property type="match status" value="1"/>
</dbReference>
<reference evidence="8 9" key="1">
    <citation type="submission" date="2019-05" db="EMBL/GenBank/DDBJ databases">
        <title>Thiomicrorhabdus sediminis sp. nov, a novel sulfur-oxidizing bacterium isolated from coastal sediment.</title>
        <authorList>
            <person name="Liu X."/>
        </authorList>
    </citation>
    <scope>NUCLEOTIDE SEQUENCE [LARGE SCALE GENOMIC DNA]</scope>
    <source>
        <strain evidence="8 9">G1</strain>
    </source>
</reference>